<dbReference type="CDD" id="cd00586">
    <property type="entry name" value="4HBT"/>
    <property type="match status" value="1"/>
</dbReference>
<dbReference type="RefSeq" id="WP_114023595.1">
    <property type="nucleotide sequence ID" value="NZ_QOIN01000047.1"/>
</dbReference>
<feature type="compositionally biased region" description="Low complexity" evidence="1">
    <location>
        <begin position="111"/>
        <end position="127"/>
    </location>
</feature>
<name>A0A367ESZ9_9ACTN</name>
<proteinExistence type="predicted"/>
<reference evidence="2 3" key="1">
    <citation type="submission" date="2018-06" db="EMBL/GenBank/DDBJ databases">
        <title>Streptomyces reniochalinae sp. nov. and Streptomyces diacarnus sp. nov. from marine sponges.</title>
        <authorList>
            <person name="Li L."/>
        </authorList>
    </citation>
    <scope>NUCLEOTIDE SEQUENCE [LARGE SCALE GENOMIC DNA]</scope>
    <source>
        <strain evidence="2 3">LHW51701</strain>
    </source>
</reference>
<dbReference type="Gene3D" id="3.10.129.10">
    <property type="entry name" value="Hotdog Thioesterase"/>
    <property type="match status" value="1"/>
</dbReference>
<gene>
    <name evidence="2" type="ORF">DTL70_21535</name>
</gene>
<organism evidence="2 3">
    <name type="scientific">Streptomyces diacarni</name>
    <dbReference type="NCBI Taxonomy" id="2800381"/>
    <lineage>
        <taxon>Bacteria</taxon>
        <taxon>Bacillati</taxon>
        <taxon>Actinomycetota</taxon>
        <taxon>Actinomycetes</taxon>
        <taxon>Kitasatosporales</taxon>
        <taxon>Streptomycetaceae</taxon>
        <taxon>Streptomyces</taxon>
    </lineage>
</organism>
<comment type="caution">
    <text evidence="2">The sequence shown here is derived from an EMBL/GenBank/DDBJ whole genome shotgun (WGS) entry which is preliminary data.</text>
</comment>
<evidence type="ECO:0000313" key="3">
    <source>
        <dbReference type="Proteomes" id="UP000252914"/>
    </source>
</evidence>
<dbReference type="GO" id="GO:0047617">
    <property type="term" value="F:fatty acyl-CoA hydrolase activity"/>
    <property type="evidence" value="ECO:0007669"/>
    <property type="project" value="TreeGrafter"/>
</dbReference>
<evidence type="ECO:0000313" key="2">
    <source>
        <dbReference type="EMBL" id="RCG20849.1"/>
    </source>
</evidence>
<dbReference type="PANTHER" id="PTHR31793:SF2">
    <property type="entry name" value="BLR1345 PROTEIN"/>
    <property type="match status" value="1"/>
</dbReference>
<dbReference type="Pfam" id="PF13279">
    <property type="entry name" value="4HBT_2"/>
    <property type="match status" value="1"/>
</dbReference>
<keyword evidence="3" id="KW-1185">Reference proteome</keyword>
<evidence type="ECO:0000256" key="1">
    <source>
        <dbReference type="SAM" id="MobiDB-lite"/>
    </source>
</evidence>
<dbReference type="InterPro" id="IPR029069">
    <property type="entry name" value="HotDog_dom_sf"/>
</dbReference>
<dbReference type="AlphaFoldDB" id="A0A367ESZ9"/>
<protein>
    <submittedName>
        <fullName evidence="2">Thioesterase</fullName>
    </submittedName>
</protein>
<sequence length="180" mass="19343">MTGSSLPLFRQTVRPEWIDYNGHMSEAFYVLVFGHATDTMMDAVGLDPAYRERSGCSLYTVEAHVRYLKEVPEGTPLAVRTRILGVDGKKLRFAHEMYAGEAADGQEAEQDTAGQDTAGQDSAGQDGGAEAVATIELFALHVGAQGSAPFPEPVRERLSALLEEPPAWAGRAIGPVPRAV</sequence>
<dbReference type="EMBL" id="QOIN01000047">
    <property type="protein sequence ID" value="RCG20849.1"/>
    <property type="molecule type" value="Genomic_DNA"/>
</dbReference>
<dbReference type="InterPro" id="IPR050563">
    <property type="entry name" value="4-hydroxybenzoyl-CoA_TE"/>
</dbReference>
<accession>A0A367ESZ9</accession>
<dbReference type="SUPFAM" id="SSF54637">
    <property type="entry name" value="Thioesterase/thiol ester dehydrase-isomerase"/>
    <property type="match status" value="1"/>
</dbReference>
<dbReference type="PANTHER" id="PTHR31793">
    <property type="entry name" value="4-HYDROXYBENZOYL-COA THIOESTERASE FAMILY MEMBER"/>
    <property type="match status" value="1"/>
</dbReference>
<dbReference type="Proteomes" id="UP000252914">
    <property type="component" value="Unassembled WGS sequence"/>
</dbReference>
<feature type="region of interest" description="Disordered" evidence="1">
    <location>
        <begin position="102"/>
        <end position="127"/>
    </location>
</feature>